<proteinExistence type="predicted"/>
<dbReference type="InterPro" id="IPR038459">
    <property type="entry name" value="MT_TRM10-typ_sf"/>
</dbReference>
<feature type="compositionally biased region" description="Basic residues" evidence="6">
    <location>
        <begin position="82"/>
        <end position="91"/>
    </location>
</feature>
<comment type="catalytic activity">
    <reaction evidence="5">
        <text>guanosine(9) in tRNA + S-adenosyl-L-methionine = N(1)-methylguanosine(9) in tRNA + S-adenosyl-L-homocysteine + H(+)</text>
        <dbReference type="Rhea" id="RHEA:43156"/>
        <dbReference type="Rhea" id="RHEA-COMP:10367"/>
        <dbReference type="Rhea" id="RHEA-COMP:10368"/>
        <dbReference type="ChEBI" id="CHEBI:15378"/>
        <dbReference type="ChEBI" id="CHEBI:57856"/>
        <dbReference type="ChEBI" id="CHEBI:59789"/>
        <dbReference type="ChEBI" id="CHEBI:73542"/>
        <dbReference type="ChEBI" id="CHEBI:74269"/>
        <dbReference type="EC" id="2.1.1.221"/>
    </reaction>
</comment>
<sequence length="382" mass="43707">MSDLNIKEETGSPPPAVQSPFTSYNMNCSPDGNHNTEEKSDNISNEQTTGEEASETKMSKSQLRKLKRQEKWLAHKDEKRAKERLKKKQRKKEAMERGEDVGPTRKKLKQNTMAKSSCQVKVVIDCSLDSYMAEKFCYSTNRRADNPLQFYVTGVRGQTKERLEAIGDFKNWDVNFTEDDYTEVFDHSKIVYLSSDSSNVLCDLDPDTAYIIGGLVDHNHHKGLCHQKAVEKGVSHAQLPISDYIDLKSRKVLTINHVFDILLRYSENRDWQKAFFSVLPQRKGVKLKDNSEQCENKISDLEKTLQNGVLLCSTEFEKKPDKTVGDCDSSKYKEDKITPSNNKTDNYLTESVKYVMAIEQYVTDSVKYVMAIVQYLIDSVNS</sequence>
<dbReference type="InterPro" id="IPR007356">
    <property type="entry name" value="tRNA_m1G_MeTrfase_euk"/>
</dbReference>
<feature type="compositionally biased region" description="Polar residues" evidence="6">
    <location>
        <begin position="42"/>
        <end position="51"/>
    </location>
</feature>
<dbReference type="InterPro" id="IPR028564">
    <property type="entry name" value="MT_TRM10-typ"/>
</dbReference>
<feature type="compositionally biased region" description="Basic and acidic residues" evidence="6">
    <location>
        <begin position="1"/>
        <end position="10"/>
    </location>
</feature>
<dbReference type="CDD" id="cd18101">
    <property type="entry name" value="Trm10euk_A"/>
    <property type="match status" value="1"/>
</dbReference>
<evidence type="ECO:0000256" key="3">
    <source>
        <dbReference type="ARBA" id="ARBA00022679"/>
    </source>
</evidence>
<dbReference type="PANTHER" id="PTHR13563">
    <property type="entry name" value="TRNA (GUANINE-9-) METHYLTRANSFERASE"/>
    <property type="match status" value="1"/>
</dbReference>
<evidence type="ECO:0000256" key="5">
    <source>
        <dbReference type="ARBA" id="ARBA00048434"/>
    </source>
</evidence>
<reference evidence="8 9" key="1">
    <citation type="submission" date="2022-12" db="EMBL/GenBank/DDBJ databases">
        <title>Chromosome-level genome of Tegillarca granosa.</title>
        <authorList>
            <person name="Kim J."/>
        </authorList>
    </citation>
    <scope>NUCLEOTIDE SEQUENCE [LARGE SCALE GENOMIC DNA]</scope>
    <source>
        <strain evidence="8">Teg-2019</strain>
        <tissue evidence="8">Adductor muscle</tissue>
    </source>
</reference>
<dbReference type="Proteomes" id="UP001217089">
    <property type="component" value="Unassembled WGS sequence"/>
</dbReference>
<dbReference type="EMBL" id="JARBDR010000214">
    <property type="protein sequence ID" value="KAJ8317922.1"/>
    <property type="molecule type" value="Genomic_DNA"/>
</dbReference>
<accession>A0ABQ9FPQ7</accession>
<evidence type="ECO:0000313" key="8">
    <source>
        <dbReference type="EMBL" id="KAJ8317922.1"/>
    </source>
</evidence>
<dbReference type="PANTHER" id="PTHR13563:SF13">
    <property type="entry name" value="TRNA METHYLTRANSFERASE 10 HOMOLOG A"/>
    <property type="match status" value="1"/>
</dbReference>
<gene>
    <name evidence="8" type="ORF">KUTeg_003013</name>
</gene>
<evidence type="ECO:0000256" key="2">
    <source>
        <dbReference type="ARBA" id="ARBA00022603"/>
    </source>
</evidence>
<keyword evidence="3" id="KW-0808">Transferase</keyword>
<evidence type="ECO:0000256" key="6">
    <source>
        <dbReference type="SAM" id="MobiDB-lite"/>
    </source>
</evidence>
<feature type="compositionally biased region" description="Polar residues" evidence="6">
    <location>
        <begin position="19"/>
        <end position="33"/>
    </location>
</feature>
<name>A0ABQ9FPQ7_TEGGR</name>
<keyword evidence="4" id="KW-0949">S-adenosyl-L-methionine</keyword>
<dbReference type="PROSITE" id="PS51675">
    <property type="entry name" value="SAM_MT_TRM10"/>
    <property type="match status" value="1"/>
</dbReference>
<feature type="compositionally biased region" description="Basic and acidic residues" evidence="6">
    <location>
        <begin position="69"/>
        <end position="81"/>
    </location>
</feature>
<dbReference type="EC" id="2.1.1.221" evidence="1"/>
<feature type="region of interest" description="Disordered" evidence="6">
    <location>
        <begin position="1"/>
        <end position="104"/>
    </location>
</feature>
<organism evidence="8 9">
    <name type="scientific">Tegillarca granosa</name>
    <name type="common">Malaysian cockle</name>
    <name type="synonym">Anadara granosa</name>
    <dbReference type="NCBI Taxonomy" id="220873"/>
    <lineage>
        <taxon>Eukaryota</taxon>
        <taxon>Metazoa</taxon>
        <taxon>Spiralia</taxon>
        <taxon>Lophotrochozoa</taxon>
        <taxon>Mollusca</taxon>
        <taxon>Bivalvia</taxon>
        <taxon>Autobranchia</taxon>
        <taxon>Pteriomorphia</taxon>
        <taxon>Arcoida</taxon>
        <taxon>Arcoidea</taxon>
        <taxon>Arcidae</taxon>
        <taxon>Tegillarca</taxon>
    </lineage>
</organism>
<protein>
    <recommendedName>
        <fullName evidence="1">tRNA (guanine(9)-N(1))-methyltransferase</fullName>
        <ecNumber evidence="1">2.1.1.221</ecNumber>
    </recommendedName>
</protein>
<evidence type="ECO:0000256" key="1">
    <source>
        <dbReference type="ARBA" id="ARBA00012797"/>
    </source>
</evidence>
<keyword evidence="2" id="KW-0489">Methyltransferase</keyword>
<evidence type="ECO:0000259" key="7">
    <source>
        <dbReference type="PROSITE" id="PS51675"/>
    </source>
</evidence>
<dbReference type="Gene3D" id="3.40.1280.30">
    <property type="match status" value="1"/>
</dbReference>
<feature type="domain" description="SAM-dependent MTase TRM10-type" evidence="7">
    <location>
        <begin position="87"/>
        <end position="286"/>
    </location>
</feature>
<comment type="caution">
    <text evidence="8">The sequence shown here is derived from an EMBL/GenBank/DDBJ whole genome shotgun (WGS) entry which is preliminary data.</text>
</comment>
<feature type="compositionally biased region" description="Basic and acidic residues" evidence="6">
    <location>
        <begin position="92"/>
        <end position="103"/>
    </location>
</feature>
<keyword evidence="9" id="KW-1185">Reference proteome</keyword>
<evidence type="ECO:0000256" key="4">
    <source>
        <dbReference type="ARBA" id="ARBA00022691"/>
    </source>
</evidence>
<evidence type="ECO:0000313" key="9">
    <source>
        <dbReference type="Proteomes" id="UP001217089"/>
    </source>
</evidence>